<dbReference type="InterPro" id="IPR022742">
    <property type="entry name" value="Hydrolase_4"/>
</dbReference>
<protein>
    <submittedName>
        <fullName evidence="2">Lysophospholipase-like protein</fullName>
    </submittedName>
</protein>
<dbReference type="EMBL" id="CP000653">
    <property type="protein sequence ID" value="ABP60576.1"/>
    <property type="molecule type" value="Genomic_DNA"/>
</dbReference>
<evidence type="ECO:0000313" key="2">
    <source>
        <dbReference type="EMBL" id="ABP60576.1"/>
    </source>
</evidence>
<feature type="domain" description="Serine aminopeptidase S33" evidence="1">
    <location>
        <begin position="76"/>
        <end position="310"/>
    </location>
</feature>
<sequence length="340" mass="38147">MKKRFVEVLKRKIVHALRDTLQRQGPSSTWNYYVIDFISFNDRYKQLSSLLPPAKEVAEYQIAGLNIRLYEPTGSVEEVLLVYHGGGVNSDAGYDILARQMGHRGSVCTCLIDIRGHGRSSGYKGQVSHPQQIWLDVDTVIEHIHAKFPAARIHLFGHSSGGGMLINYFTRYTPTQKSDSLILLAPEFGPFSPTEMRRSVSVPFASVEQWPFILNALSAGLLCGNRFAVTLNFPDEVLLIKPEFVKRYSVNMANALTPRQPTRQVAALPLPVTVLLAENDELFDARIMAEFIEGCGNPNIHSLIIERSHHLDCIFNVSEEIHHHLKRVVKPACVHTDSGH</sequence>
<keyword evidence="3" id="KW-1185">Reference proteome</keyword>
<dbReference type="AlphaFoldDB" id="A0A9J9GG13"/>
<dbReference type="SUPFAM" id="SSF53474">
    <property type="entry name" value="alpha/beta-Hydrolases"/>
    <property type="match status" value="1"/>
</dbReference>
<dbReference type="Gene3D" id="3.40.50.1820">
    <property type="entry name" value="alpha/beta hydrolase"/>
    <property type="match status" value="1"/>
</dbReference>
<dbReference type="PANTHER" id="PTHR11614">
    <property type="entry name" value="PHOSPHOLIPASE-RELATED"/>
    <property type="match status" value="1"/>
</dbReference>
<dbReference type="Pfam" id="PF12146">
    <property type="entry name" value="Hydrolase_4"/>
    <property type="match status" value="1"/>
</dbReference>
<organism evidence="2 3">
    <name type="scientific">Enterobacter sp. (strain 638)</name>
    <dbReference type="NCBI Taxonomy" id="399742"/>
    <lineage>
        <taxon>Bacteria</taxon>
        <taxon>Pseudomonadati</taxon>
        <taxon>Pseudomonadota</taxon>
        <taxon>Gammaproteobacteria</taxon>
        <taxon>Enterobacterales</taxon>
        <taxon>Enterobacteriaceae</taxon>
        <taxon>Enterobacter</taxon>
    </lineage>
</organism>
<accession>A0A9J9GG13</accession>
<evidence type="ECO:0000259" key="1">
    <source>
        <dbReference type="Pfam" id="PF12146"/>
    </source>
</evidence>
<proteinExistence type="predicted"/>
<evidence type="ECO:0000313" key="3">
    <source>
        <dbReference type="Proteomes" id="UP000000230"/>
    </source>
</evidence>
<reference evidence="3" key="1">
    <citation type="journal article" date="2010" name="PLoS Genet.">
        <title>Genome sequence of the plant growth promoting endophytic bacterium Enterobacter sp. 638.</title>
        <authorList>
            <person name="Taghavi S."/>
            <person name="van der Lelie D."/>
            <person name="Hoffman A."/>
            <person name="Zhang Y.B."/>
            <person name="Walla M.D."/>
            <person name="Vangronsveld J."/>
            <person name="Newman L."/>
            <person name="Monchy S."/>
        </authorList>
    </citation>
    <scope>NUCLEOTIDE SEQUENCE [LARGE SCALE GENOMIC DNA]</scope>
    <source>
        <strain evidence="3">638</strain>
    </source>
</reference>
<gene>
    <name evidence="2" type="ordered locus">Ent638_1899</name>
</gene>
<dbReference type="InterPro" id="IPR029058">
    <property type="entry name" value="AB_hydrolase_fold"/>
</dbReference>
<dbReference type="InterPro" id="IPR051044">
    <property type="entry name" value="MAG_DAG_Lipase"/>
</dbReference>
<dbReference type="KEGG" id="ent:Ent638_1899"/>
<dbReference type="RefSeq" id="WP_012017291.1">
    <property type="nucleotide sequence ID" value="NC_009436.1"/>
</dbReference>
<name>A0A9J9GG13_ENT38</name>
<dbReference type="Proteomes" id="UP000000230">
    <property type="component" value="Chromosome"/>
</dbReference>